<dbReference type="Pfam" id="PF00392">
    <property type="entry name" value="GntR"/>
    <property type="match status" value="1"/>
</dbReference>
<dbReference type="InterPro" id="IPR015421">
    <property type="entry name" value="PyrdxlP-dep_Trfase_major"/>
</dbReference>
<comment type="caution">
    <text evidence="8">The sequence shown here is derived from an EMBL/GenBank/DDBJ whole genome shotgun (WGS) entry which is preliminary data.</text>
</comment>
<evidence type="ECO:0000256" key="3">
    <source>
        <dbReference type="ARBA" id="ARBA00022898"/>
    </source>
</evidence>
<evidence type="ECO:0000256" key="2">
    <source>
        <dbReference type="ARBA" id="ARBA00021531"/>
    </source>
</evidence>
<keyword evidence="8" id="KW-0808">Transferase</keyword>
<keyword evidence="6" id="KW-0804">Transcription</keyword>
<keyword evidence="3" id="KW-0663">Pyridoxal phosphate</keyword>
<organism evidence="8 9">
    <name type="scientific">Iodobacter violaceini</name>
    <dbReference type="NCBI Taxonomy" id="3044271"/>
    <lineage>
        <taxon>Bacteria</taxon>
        <taxon>Pseudomonadati</taxon>
        <taxon>Pseudomonadota</taxon>
        <taxon>Betaproteobacteria</taxon>
        <taxon>Neisseriales</taxon>
        <taxon>Chitinibacteraceae</taxon>
        <taxon>Iodobacter</taxon>
    </lineage>
</organism>
<evidence type="ECO:0000259" key="7">
    <source>
        <dbReference type="PROSITE" id="PS50949"/>
    </source>
</evidence>
<dbReference type="PROSITE" id="PS50949">
    <property type="entry name" value="HTH_GNTR"/>
    <property type="match status" value="1"/>
</dbReference>
<dbReference type="InterPro" id="IPR000524">
    <property type="entry name" value="Tscrpt_reg_HTH_GntR"/>
</dbReference>
<evidence type="ECO:0000256" key="1">
    <source>
        <dbReference type="ARBA" id="ARBA00005384"/>
    </source>
</evidence>
<dbReference type="InterPro" id="IPR036390">
    <property type="entry name" value="WH_DNA-bd_sf"/>
</dbReference>
<dbReference type="GO" id="GO:0008483">
    <property type="term" value="F:transaminase activity"/>
    <property type="evidence" value="ECO:0007669"/>
    <property type="project" value="UniProtKB-KW"/>
</dbReference>
<dbReference type="SMART" id="SM00345">
    <property type="entry name" value="HTH_GNTR"/>
    <property type="match status" value="1"/>
</dbReference>
<keyword evidence="4" id="KW-0805">Transcription regulation</keyword>
<accession>A0ABX0KN84</accession>
<keyword evidence="5" id="KW-0238">DNA-binding</keyword>
<evidence type="ECO:0000313" key="8">
    <source>
        <dbReference type="EMBL" id="NHQ85895.1"/>
    </source>
</evidence>
<dbReference type="Gene3D" id="3.90.1150.10">
    <property type="entry name" value="Aspartate Aminotransferase, domain 1"/>
    <property type="match status" value="1"/>
</dbReference>
<proteinExistence type="inferred from homology"/>
<dbReference type="Gene3D" id="1.10.10.10">
    <property type="entry name" value="Winged helix-like DNA-binding domain superfamily/Winged helix DNA-binding domain"/>
    <property type="match status" value="1"/>
</dbReference>
<dbReference type="EMBL" id="JAAOLX010000003">
    <property type="protein sequence ID" value="NHQ85895.1"/>
    <property type="molecule type" value="Genomic_DNA"/>
</dbReference>
<comment type="similarity">
    <text evidence="1">In the C-terminal section; belongs to the class-I pyridoxal-phosphate-dependent aminotransferase family.</text>
</comment>
<dbReference type="Proteomes" id="UP000712570">
    <property type="component" value="Unassembled WGS sequence"/>
</dbReference>
<name>A0ABX0KN84_9NEIS</name>
<evidence type="ECO:0000256" key="5">
    <source>
        <dbReference type="ARBA" id="ARBA00023125"/>
    </source>
</evidence>
<dbReference type="InterPro" id="IPR015422">
    <property type="entry name" value="PyrdxlP-dep_Trfase_small"/>
</dbReference>
<dbReference type="SUPFAM" id="SSF46785">
    <property type="entry name" value="Winged helix' DNA-binding domain"/>
    <property type="match status" value="1"/>
</dbReference>
<gene>
    <name evidence="8" type="ORF">HA050_07160</name>
</gene>
<dbReference type="InterPro" id="IPR051446">
    <property type="entry name" value="HTH_trans_reg/aminotransferase"/>
</dbReference>
<evidence type="ECO:0000256" key="4">
    <source>
        <dbReference type="ARBA" id="ARBA00023015"/>
    </source>
</evidence>
<dbReference type="Gene3D" id="3.40.640.10">
    <property type="entry name" value="Type I PLP-dependent aspartate aminotransferase-like (Major domain)"/>
    <property type="match status" value="1"/>
</dbReference>
<dbReference type="CDD" id="cd07377">
    <property type="entry name" value="WHTH_GntR"/>
    <property type="match status" value="1"/>
</dbReference>
<reference evidence="8 9" key="1">
    <citation type="submission" date="2020-03" db="EMBL/GenBank/DDBJ databases">
        <title>Draft genome sequence of environmentally isolated violet-colored cultures.</title>
        <authorList>
            <person name="Wilson H.S."/>
        </authorList>
    </citation>
    <scope>NUCLEOTIDE SEQUENCE [LARGE SCALE GENOMIC DNA]</scope>
    <source>
        <strain evidence="8 9">HSC-16F04</strain>
    </source>
</reference>
<evidence type="ECO:0000256" key="6">
    <source>
        <dbReference type="ARBA" id="ARBA00023163"/>
    </source>
</evidence>
<protein>
    <recommendedName>
        <fullName evidence="2">Putative 8-amino-7-oxononanoate synthase</fullName>
    </recommendedName>
</protein>
<dbReference type="Pfam" id="PF00155">
    <property type="entry name" value="Aminotran_1_2"/>
    <property type="match status" value="1"/>
</dbReference>
<dbReference type="SUPFAM" id="SSF53383">
    <property type="entry name" value="PLP-dependent transferases"/>
    <property type="match status" value="1"/>
</dbReference>
<keyword evidence="9" id="KW-1185">Reference proteome</keyword>
<dbReference type="InterPro" id="IPR004839">
    <property type="entry name" value="Aminotransferase_I/II_large"/>
</dbReference>
<keyword evidence="8" id="KW-0032">Aminotransferase</keyword>
<sequence>MVLMMQVDTLYQQLADDFALAISHGSLPPGSRLPSVRKTAQSRRLSLNTVLTAYRMLEDRGLVVVRPQSGYYVRSHLPMLPAAKVAATPSPAQGPAGEVLDLIGAALLAQQTPGYINLALACPKGGDFYPSNKLARIMGQVLRQNPGMVSSYALPPGSERLRTQIARRSVELGMSLQAENIVLTHGCMEALQLSLRAICVRGDAVGIESPTYFNLLPLFSSLGLKAVEIPTDPQTGLSLDALEQLLIDGQLQAIVAMPNVHNPLGCSMPLENKRRLAGLLKRYQIPLIEDALYAELQFGEAFAPAVKAFDEEGWVVICASYTKTLAPDFRIGWVEGGRFTEQIRKLKFSYSVAESLVLSETLGLFLESGGYDHHLRQLKRRYAIQVDKVRALIAGHFPQGTSATQPAGGFLFWVELPASCDSVKLFHRAIAEKISISPGPLYSPGGRHTSALRLSCCQPLDESYIRALVRLGEMAQDIMDEAAGA</sequence>
<feature type="domain" description="HTH gntR-type" evidence="7">
    <location>
        <begin position="8"/>
        <end position="76"/>
    </location>
</feature>
<evidence type="ECO:0000313" key="9">
    <source>
        <dbReference type="Proteomes" id="UP000712570"/>
    </source>
</evidence>
<dbReference type="InterPro" id="IPR015424">
    <property type="entry name" value="PyrdxlP-dep_Trfase"/>
</dbReference>
<dbReference type="CDD" id="cd00609">
    <property type="entry name" value="AAT_like"/>
    <property type="match status" value="1"/>
</dbReference>
<dbReference type="PANTHER" id="PTHR46577">
    <property type="entry name" value="HTH-TYPE TRANSCRIPTIONAL REGULATORY PROTEIN GABR"/>
    <property type="match status" value="1"/>
</dbReference>
<dbReference type="InterPro" id="IPR036388">
    <property type="entry name" value="WH-like_DNA-bd_sf"/>
</dbReference>
<dbReference type="PANTHER" id="PTHR46577:SF2">
    <property type="entry name" value="TRANSCRIPTIONAL REGULATORY PROTEIN"/>
    <property type="match status" value="1"/>
</dbReference>